<keyword evidence="5" id="KW-0808">Transferase</keyword>
<evidence type="ECO:0000259" key="17">
    <source>
        <dbReference type="PROSITE" id="PS50113"/>
    </source>
</evidence>
<dbReference type="InterPro" id="IPR000014">
    <property type="entry name" value="PAS"/>
</dbReference>
<dbReference type="InterPro" id="IPR005467">
    <property type="entry name" value="His_kinase_dom"/>
</dbReference>
<dbReference type="SMART" id="SM00388">
    <property type="entry name" value="HisKA"/>
    <property type="match status" value="1"/>
</dbReference>
<keyword evidence="13" id="KW-1133">Transmembrane helix</keyword>
<dbReference type="SMART" id="SM00086">
    <property type="entry name" value="PAC"/>
    <property type="match status" value="1"/>
</dbReference>
<feature type="domain" description="PAS" evidence="16">
    <location>
        <begin position="88"/>
        <end position="126"/>
    </location>
</feature>
<evidence type="ECO:0000256" key="1">
    <source>
        <dbReference type="ARBA" id="ARBA00000085"/>
    </source>
</evidence>
<dbReference type="CDD" id="cd00130">
    <property type="entry name" value="PAS"/>
    <property type="match status" value="1"/>
</dbReference>
<evidence type="ECO:0000256" key="3">
    <source>
        <dbReference type="ARBA" id="ARBA00012438"/>
    </source>
</evidence>
<comment type="subcellular location">
    <subcellularLocation>
        <location evidence="2">Membrane</location>
    </subcellularLocation>
</comment>
<dbReference type="PROSITE" id="PS50110">
    <property type="entry name" value="RESPONSE_REGULATORY"/>
    <property type="match status" value="1"/>
</dbReference>
<evidence type="ECO:0000256" key="9">
    <source>
        <dbReference type="ARBA" id="ARBA00023012"/>
    </source>
</evidence>
<comment type="catalytic activity">
    <reaction evidence="1">
        <text>ATP + protein L-histidine = ADP + protein N-phospho-L-histidine.</text>
        <dbReference type="EC" id="2.7.13.3"/>
    </reaction>
</comment>
<proteinExistence type="predicted"/>
<dbReference type="GO" id="GO:0009927">
    <property type="term" value="F:histidine phosphotransfer kinase activity"/>
    <property type="evidence" value="ECO:0007669"/>
    <property type="project" value="TreeGrafter"/>
</dbReference>
<keyword evidence="6" id="KW-0547">Nucleotide-binding</keyword>
<evidence type="ECO:0000256" key="13">
    <source>
        <dbReference type="SAM" id="Phobius"/>
    </source>
</evidence>
<dbReference type="NCBIfam" id="TIGR00229">
    <property type="entry name" value="sensory_box"/>
    <property type="match status" value="1"/>
</dbReference>
<dbReference type="InterPro" id="IPR003661">
    <property type="entry name" value="HisK_dim/P_dom"/>
</dbReference>
<dbReference type="CDD" id="cd16922">
    <property type="entry name" value="HATPase_EvgS-ArcB-TorS-like"/>
    <property type="match status" value="1"/>
</dbReference>
<dbReference type="InterPro" id="IPR000700">
    <property type="entry name" value="PAS-assoc_C"/>
</dbReference>
<dbReference type="SUPFAM" id="SSF55874">
    <property type="entry name" value="ATPase domain of HSP90 chaperone/DNA topoisomerase II/histidine kinase"/>
    <property type="match status" value="1"/>
</dbReference>
<dbReference type="Proteomes" id="UP000753908">
    <property type="component" value="Unassembled WGS sequence"/>
</dbReference>
<evidence type="ECO:0000259" key="16">
    <source>
        <dbReference type="PROSITE" id="PS50112"/>
    </source>
</evidence>
<keyword evidence="4 11" id="KW-0597">Phosphoprotein</keyword>
<evidence type="ECO:0000313" key="19">
    <source>
        <dbReference type="Proteomes" id="UP000753908"/>
    </source>
</evidence>
<dbReference type="GO" id="GO:0005524">
    <property type="term" value="F:ATP binding"/>
    <property type="evidence" value="ECO:0007669"/>
    <property type="project" value="UniProtKB-KW"/>
</dbReference>
<dbReference type="SUPFAM" id="SSF55785">
    <property type="entry name" value="PYP-like sensor domain (PAS domain)"/>
    <property type="match status" value="1"/>
</dbReference>
<reference evidence="18" key="2">
    <citation type="journal article" date="2022" name="Microbiol. Resour. Announc.">
        <title>Metagenome Sequencing to Explore Phylogenomics of Terrestrial Cyanobacteria.</title>
        <authorList>
            <person name="Ward R.D."/>
            <person name="Stajich J.E."/>
            <person name="Johansen J.R."/>
            <person name="Huntemann M."/>
            <person name="Clum A."/>
            <person name="Foster B."/>
            <person name="Foster B."/>
            <person name="Roux S."/>
            <person name="Palaniappan K."/>
            <person name="Varghese N."/>
            <person name="Mukherjee S."/>
            <person name="Reddy T.B.K."/>
            <person name="Daum C."/>
            <person name="Copeland A."/>
            <person name="Chen I.A."/>
            <person name="Ivanova N.N."/>
            <person name="Kyrpides N.C."/>
            <person name="Shapiro N."/>
            <person name="Eloe-Fadrosh E.A."/>
            <person name="Pietrasiak N."/>
        </authorList>
    </citation>
    <scope>NUCLEOTIDE SEQUENCE</scope>
    <source>
        <strain evidence="18">CPER-KK1</strain>
    </source>
</reference>
<evidence type="ECO:0000256" key="12">
    <source>
        <dbReference type="SAM" id="Coils"/>
    </source>
</evidence>
<evidence type="ECO:0000256" key="6">
    <source>
        <dbReference type="ARBA" id="ARBA00022741"/>
    </source>
</evidence>
<evidence type="ECO:0000313" key="18">
    <source>
        <dbReference type="EMBL" id="MBW4544837.1"/>
    </source>
</evidence>
<accession>A0A951PJV6</accession>
<dbReference type="Gene3D" id="3.30.565.10">
    <property type="entry name" value="Histidine kinase-like ATPase, C-terminal domain"/>
    <property type="match status" value="1"/>
</dbReference>
<keyword evidence="10 13" id="KW-0472">Membrane</keyword>
<reference evidence="18" key="1">
    <citation type="submission" date="2021-05" db="EMBL/GenBank/DDBJ databases">
        <authorList>
            <person name="Pietrasiak N."/>
            <person name="Ward R."/>
            <person name="Stajich J.E."/>
            <person name="Kurbessoian T."/>
        </authorList>
    </citation>
    <scope>NUCLEOTIDE SEQUENCE</scope>
    <source>
        <strain evidence="18">CPER-KK1</strain>
    </source>
</reference>
<evidence type="ECO:0000256" key="7">
    <source>
        <dbReference type="ARBA" id="ARBA00022777"/>
    </source>
</evidence>
<evidence type="ECO:0000256" key="2">
    <source>
        <dbReference type="ARBA" id="ARBA00004370"/>
    </source>
</evidence>
<keyword evidence="9" id="KW-0902">Two-component regulatory system</keyword>
<evidence type="ECO:0000259" key="14">
    <source>
        <dbReference type="PROSITE" id="PS50109"/>
    </source>
</evidence>
<feature type="domain" description="Response regulatory" evidence="15">
    <location>
        <begin position="530"/>
        <end position="646"/>
    </location>
</feature>
<evidence type="ECO:0000256" key="4">
    <source>
        <dbReference type="ARBA" id="ARBA00022553"/>
    </source>
</evidence>
<dbReference type="Pfam" id="PF00989">
    <property type="entry name" value="PAS"/>
    <property type="match status" value="1"/>
</dbReference>
<dbReference type="PROSITE" id="PS50109">
    <property type="entry name" value="HIS_KIN"/>
    <property type="match status" value="1"/>
</dbReference>
<dbReference type="InterPro" id="IPR011006">
    <property type="entry name" value="CheY-like_superfamily"/>
</dbReference>
<dbReference type="InterPro" id="IPR013767">
    <property type="entry name" value="PAS_fold"/>
</dbReference>
<comment type="caution">
    <text evidence="18">The sequence shown here is derived from an EMBL/GenBank/DDBJ whole genome shotgun (WGS) entry which is preliminary data.</text>
</comment>
<dbReference type="GO" id="GO:0005886">
    <property type="term" value="C:plasma membrane"/>
    <property type="evidence" value="ECO:0007669"/>
    <property type="project" value="TreeGrafter"/>
</dbReference>
<dbReference type="SMART" id="SM00448">
    <property type="entry name" value="REC"/>
    <property type="match status" value="1"/>
</dbReference>
<dbReference type="InterPro" id="IPR003594">
    <property type="entry name" value="HATPase_dom"/>
</dbReference>
<dbReference type="InterPro" id="IPR004358">
    <property type="entry name" value="Sig_transdc_His_kin-like_C"/>
</dbReference>
<evidence type="ECO:0000256" key="5">
    <source>
        <dbReference type="ARBA" id="ARBA00022679"/>
    </source>
</evidence>
<dbReference type="PANTHER" id="PTHR43047:SF72">
    <property type="entry name" value="OSMOSENSING HISTIDINE PROTEIN KINASE SLN1"/>
    <property type="match status" value="1"/>
</dbReference>
<name>A0A951PJV6_9CYAN</name>
<dbReference type="SMART" id="SM00387">
    <property type="entry name" value="HATPase_c"/>
    <property type="match status" value="1"/>
</dbReference>
<dbReference type="SMART" id="SM00091">
    <property type="entry name" value="PAS"/>
    <property type="match status" value="1"/>
</dbReference>
<evidence type="ECO:0000256" key="11">
    <source>
        <dbReference type="PROSITE-ProRule" id="PRU00169"/>
    </source>
</evidence>
<dbReference type="Pfam" id="PF00512">
    <property type="entry name" value="HisKA"/>
    <property type="match status" value="1"/>
</dbReference>
<dbReference type="GO" id="GO:0000155">
    <property type="term" value="F:phosphorelay sensor kinase activity"/>
    <property type="evidence" value="ECO:0007669"/>
    <property type="project" value="InterPro"/>
</dbReference>
<evidence type="ECO:0000256" key="10">
    <source>
        <dbReference type="ARBA" id="ARBA00023136"/>
    </source>
</evidence>
<dbReference type="PROSITE" id="PS50112">
    <property type="entry name" value="PAS"/>
    <property type="match status" value="1"/>
</dbReference>
<feature type="modified residue" description="4-aspartylphosphate" evidence="11">
    <location>
        <position position="579"/>
    </location>
</feature>
<dbReference type="CDD" id="cd17546">
    <property type="entry name" value="REC_hyHK_CKI1_RcsC-like"/>
    <property type="match status" value="1"/>
</dbReference>
<feature type="transmembrane region" description="Helical" evidence="13">
    <location>
        <begin position="51"/>
        <end position="72"/>
    </location>
</feature>
<dbReference type="InterPro" id="IPR001789">
    <property type="entry name" value="Sig_transdc_resp-reg_receiver"/>
</dbReference>
<keyword evidence="13" id="KW-0812">Transmembrane</keyword>
<dbReference type="EC" id="2.7.13.3" evidence="3"/>
<dbReference type="InterPro" id="IPR035965">
    <property type="entry name" value="PAS-like_dom_sf"/>
</dbReference>
<keyword evidence="12" id="KW-0175">Coiled coil</keyword>
<dbReference type="InterPro" id="IPR001610">
    <property type="entry name" value="PAC"/>
</dbReference>
<dbReference type="InterPro" id="IPR036890">
    <property type="entry name" value="HATPase_C_sf"/>
</dbReference>
<dbReference type="AlphaFoldDB" id="A0A951PJV6"/>
<dbReference type="PRINTS" id="PR00344">
    <property type="entry name" value="BCTRLSENSOR"/>
</dbReference>
<dbReference type="PANTHER" id="PTHR43047">
    <property type="entry name" value="TWO-COMPONENT HISTIDINE PROTEIN KINASE"/>
    <property type="match status" value="1"/>
</dbReference>
<dbReference type="Gene3D" id="1.10.287.130">
    <property type="match status" value="1"/>
</dbReference>
<dbReference type="Pfam" id="PF02518">
    <property type="entry name" value="HATPase_c"/>
    <property type="match status" value="1"/>
</dbReference>
<dbReference type="FunFam" id="1.10.287.130:FF:000038">
    <property type="entry name" value="Sensory transduction histidine kinase"/>
    <property type="match status" value="1"/>
</dbReference>
<protein>
    <recommendedName>
        <fullName evidence="3">histidine kinase</fullName>
        <ecNumber evidence="3">2.7.13.3</ecNumber>
    </recommendedName>
</protein>
<dbReference type="PROSITE" id="PS50113">
    <property type="entry name" value="PAC"/>
    <property type="match status" value="1"/>
</dbReference>
<dbReference type="GO" id="GO:0006355">
    <property type="term" value="P:regulation of DNA-templated transcription"/>
    <property type="evidence" value="ECO:0007669"/>
    <property type="project" value="InterPro"/>
</dbReference>
<dbReference type="EMBL" id="JAHHIF010000011">
    <property type="protein sequence ID" value="MBW4544837.1"/>
    <property type="molecule type" value="Genomic_DNA"/>
</dbReference>
<feature type="coiled-coil region" evidence="12">
    <location>
        <begin position="71"/>
        <end position="98"/>
    </location>
</feature>
<keyword evidence="7" id="KW-0418">Kinase</keyword>
<gene>
    <name evidence="18" type="ORF">KME25_10400</name>
</gene>
<evidence type="ECO:0000256" key="8">
    <source>
        <dbReference type="ARBA" id="ARBA00022840"/>
    </source>
</evidence>
<dbReference type="Gene3D" id="3.30.450.20">
    <property type="entry name" value="PAS domain"/>
    <property type="match status" value="1"/>
</dbReference>
<dbReference type="Pfam" id="PF00072">
    <property type="entry name" value="Response_reg"/>
    <property type="match status" value="1"/>
</dbReference>
<dbReference type="SUPFAM" id="SSF47384">
    <property type="entry name" value="Homodimeric domain of signal transducing histidine kinase"/>
    <property type="match status" value="1"/>
</dbReference>
<evidence type="ECO:0000259" key="15">
    <source>
        <dbReference type="PROSITE" id="PS50110"/>
    </source>
</evidence>
<dbReference type="Gene3D" id="3.40.50.2300">
    <property type="match status" value="1"/>
</dbReference>
<organism evidence="18 19">
    <name type="scientific">Symplocastrum torsivum CPER-KK1</name>
    <dbReference type="NCBI Taxonomy" id="450513"/>
    <lineage>
        <taxon>Bacteria</taxon>
        <taxon>Bacillati</taxon>
        <taxon>Cyanobacteriota</taxon>
        <taxon>Cyanophyceae</taxon>
        <taxon>Oscillatoriophycideae</taxon>
        <taxon>Oscillatoriales</taxon>
        <taxon>Microcoleaceae</taxon>
        <taxon>Symplocastrum</taxon>
    </lineage>
</organism>
<keyword evidence="8" id="KW-0067">ATP-binding</keyword>
<feature type="domain" description="PAC" evidence="17">
    <location>
        <begin position="163"/>
        <end position="215"/>
    </location>
</feature>
<sequence length="743" mass="82979">MRSQNIDIRASDYFAAGTKAIEAQYTLYDVLSPELDGLLQERIKGFSIKKYLVLAFSLLVLGTILYVLIAFASSQNKRKQSENALRQAEEKYRTIFENAIDGIFQTTPDGHYLSANPALAGIYGYSSPAELMASLTNVEQQLYVEFNRRSEFRRLIQKYEAVTDFESQIYSKDGRVVWISESARAVRDASGKLLHYEGTVQDITRRKQAEAELQKAKVAAETANRAKSQFLANMSHELRSPLNAILGFAQLMVKSPTLPPEHIENAGIISRSGEHLLNLINQVLDFSKIEAGGTSLNEKNFDFYRLLDDVEDMFHLKAEDKHLQLIFDCASTVPRYVRTDEVKLRQVLINLLNNALKFTSDGGVSVRVGLGTGKDSFSSPIHYSQTVSEATVQSPSDALPGNYYHSEGSSLSRVPSENQHHPITNQKSLITFEVEDTGAGIAADELDGLFEAFVQTKAGKESQEGTGLGLPISRRFVQLLGGDISVNSEVGRGSIFKFAIAVTVVEAEDIESKQLTRRVIALEPNQPRYRILIVDDKPLNRQLLIKLLNPLGFELQEACNGKEAIEIWDNWEPHLIWMDMRMPILDGYKATKQIKATTKGQATAIIALTASVFEEERAIVLSAGCDDFLRKPFREEDIFAAMNKHIGVRYIYDDPTIPTISTQPQTELKEALNPDRLANLPTHLLANLENAASCSDMNKIDSYIDEIRQYNASIANTLAALANDYEYGKIVSLIQETKDKTRN</sequence>
<dbReference type="InterPro" id="IPR036097">
    <property type="entry name" value="HisK_dim/P_sf"/>
</dbReference>
<dbReference type="SUPFAM" id="SSF52172">
    <property type="entry name" value="CheY-like"/>
    <property type="match status" value="1"/>
</dbReference>
<dbReference type="CDD" id="cd00082">
    <property type="entry name" value="HisKA"/>
    <property type="match status" value="1"/>
</dbReference>
<feature type="domain" description="Histidine kinase" evidence="14">
    <location>
        <begin position="233"/>
        <end position="504"/>
    </location>
</feature>